<sequence length="159" mass="18341">MKSLAHIPNLFVAGGYTLARFSNSRDWSDIDIFAYGDNALEHIKEGVRICIEFSNKREIGPSQTNRFFPVRTQYRISVPIPSETVYFPYQIQPIIVEFILIKSRNKYQILNRFNLDASCIGFDIATPNEFYALPRFIRAFETRTNVIDPTRQSPAILEG</sequence>
<dbReference type="EMBL" id="MK500607">
    <property type="protein sequence ID" value="QBK93921.1"/>
    <property type="molecule type" value="Genomic_DNA"/>
</dbReference>
<reference evidence="1" key="1">
    <citation type="journal article" date="2019" name="MBio">
        <title>Virus Genomes from Deep Sea Sediments Expand the Ocean Megavirome and Support Independent Origins of Viral Gigantism.</title>
        <authorList>
            <person name="Backstrom D."/>
            <person name="Yutin N."/>
            <person name="Jorgensen S.L."/>
            <person name="Dharamshi J."/>
            <person name="Homa F."/>
            <person name="Zaremba-Niedwiedzka K."/>
            <person name="Spang A."/>
            <person name="Wolf Y.I."/>
            <person name="Koonin E.V."/>
            <person name="Ettema T.J."/>
        </authorList>
    </citation>
    <scope>NUCLEOTIDE SEQUENCE</scope>
</reference>
<evidence type="ECO:0008006" key="2">
    <source>
        <dbReference type="Google" id="ProtNLM"/>
    </source>
</evidence>
<accession>A0A481ZIC2</accession>
<proteinExistence type="predicted"/>
<name>A0A481ZIC2_9VIRU</name>
<organism evidence="1">
    <name type="scientific">Pithovirus LCPAC406</name>
    <dbReference type="NCBI Taxonomy" id="2506599"/>
    <lineage>
        <taxon>Viruses</taxon>
        <taxon>Pithoviruses</taxon>
    </lineage>
</organism>
<gene>
    <name evidence="1" type="ORF">LCPAC406_02350</name>
</gene>
<protein>
    <recommendedName>
        <fullName evidence="2">Ankyrin repeat protein</fullName>
    </recommendedName>
</protein>
<evidence type="ECO:0000313" key="1">
    <source>
        <dbReference type="EMBL" id="QBK93921.1"/>
    </source>
</evidence>